<protein>
    <submittedName>
        <fullName evidence="3">Thioredoxin-like protein</fullName>
    </submittedName>
</protein>
<reference evidence="3 4" key="1">
    <citation type="submission" date="2018-06" db="EMBL/GenBank/DDBJ databases">
        <title>Genomic Encyclopedia of Archaeal and Bacterial Type Strains, Phase II (KMG-II): from individual species to whole genera.</title>
        <authorList>
            <person name="Goeker M."/>
        </authorList>
    </citation>
    <scope>NUCLEOTIDE SEQUENCE [LARGE SCALE GENOMIC DNA]</scope>
    <source>
        <strain evidence="3 4">DSM 23446</strain>
    </source>
</reference>
<dbReference type="InterPro" id="IPR036249">
    <property type="entry name" value="Thioredoxin-like_sf"/>
</dbReference>
<sequence>MKKTLLICLLGYLCVPISTSTAKVADSPPETDLVDYSGIPGQEGESSSAHMGKASPVIIYGELINPDSLGPIQLTVYPYGKRVGLGEDRHEITPLRGTFTDGVVDARVRKFLGKLEFTTDFAYLDLYLRDRPILKEYLVLPGDSIMISINLLTNQILFGGPSRQWFQAQFDIKREIATDRFNSPRVLVELDREQFLARSDNRSELQENETQFGSRLEILEQGKTAIDRSLSLLGKNTGEDIPGYQTLEQYRKSLNDNQYSLLMSELVSSYYAGYLGESRRYDLLVSRMRNDRQALERLGIVLPEILQHLKNQADKLDSTLPTAGLLNFLGEWAQTTALLSERSFLEVVTEVFENPLRERLLAEYVLATMNRQDDPLKYVDKFLPWISSNPWKDELESNQANFRLGVPLEKAQLTDLDGNSLAWDDLQGKPTLLYFYFSTCTHSARFFQEYLWPLYQELGVSKSLDLVAISIDNDQELWKESIAEYSNPTLTNLNLPIKDSKNWLDHYLILSFPRVFLLDSSGNLLSLRVREDTYGALKSTVLSLLESENKSISHL</sequence>
<evidence type="ECO:0000256" key="1">
    <source>
        <dbReference type="SAM" id="SignalP"/>
    </source>
</evidence>
<proteinExistence type="predicted"/>
<dbReference type="Proteomes" id="UP000249610">
    <property type="component" value="Unassembled WGS sequence"/>
</dbReference>
<feature type="signal peptide" evidence="1">
    <location>
        <begin position="1"/>
        <end position="24"/>
    </location>
</feature>
<dbReference type="RefSeq" id="WP_158530623.1">
    <property type="nucleotide sequence ID" value="NZ_QLLK01000013.1"/>
</dbReference>
<feature type="chain" id="PRO_5016248892" evidence="1">
    <location>
        <begin position="25"/>
        <end position="555"/>
    </location>
</feature>
<dbReference type="OrthoDB" id="9815205at2"/>
<dbReference type="Pfam" id="PF13905">
    <property type="entry name" value="Thioredoxin_8"/>
    <property type="match status" value="1"/>
</dbReference>
<comment type="caution">
    <text evidence="3">The sequence shown here is derived from an EMBL/GenBank/DDBJ whole genome shotgun (WGS) entry which is preliminary data.</text>
</comment>
<keyword evidence="4" id="KW-1185">Reference proteome</keyword>
<evidence type="ECO:0000313" key="3">
    <source>
        <dbReference type="EMBL" id="RAI85604.1"/>
    </source>
</evidence>
<dbReference type="InterPro" id="IPR012336">
    <property type="entry name" value="Thioredoxin-like_fold"/>
</dbReference>
<dbReference type="PROSITE" id="PS51352">
    <property type="entry name" value="THIOREDOXIN_2"/>
    <property type="match status" value="1"/>
</dbReference>
<dbReference type="AlphaFoldDB" id="A0A327P3F9"/>
<accession>A0A327P3F9</accession>
<dbReference type="SUPFAM" id="SSF52833">
    <property type="entry name" value="Thioredoxin-like"/>
    <property type="match status" value="1"/>
</dbReference>
<evidence type="ECO:0000259" key="2">
    <source>
        <dbReference type="PROSITE" id="PS51352"/>
    </source>
</evidence>
<organism evidence="3 4">
    <name type="scientific">Algoriphagus yeomjeoni</name>
    <dbReference type="NCBI Taxonomy" id="291403"/>
    <lineage>
        <taxon>Bacteria</taxon>
        <taxon>Pseudomonadati</taxon>
        <taxon>Bacteroidota</taxon>
        <taxon>Cytophagia</taxon>
        <taxon>Cytophagales</taxon>
        <taxon>Cyclobacteriaceae</taxon>
        <taxon>Algoriphagus</taxon>
    </lineage>
</organism>
<gene>
    <name evidence="3" type="ORF">LV83_03684</name>
</gene>
<name>A0A327P3F9_9BACT</name>
<dbReference type="InterPro" id="IPR013766">
    <property type="entry name" value="Thioredoxin_domain"/>
</dbReference>
<feature type="domain" description="Thioredoxin" evidence="2">
    <location>
        <begin position="402"/>
        <end position="550"/>
    </location>
</feature>
<dbReference type="EMBL" id="QLLK01000013">
    <property type="protein sequence ID" value="RAI85604.1"/>
    <property type="molecule type" value="Genomic_DNA"/>
</dbReference>
<keyword evidence="1" id="KW-0732">Signal</keyword>
<dbReference type="Gene3D" id="3.40.30.10">
    <property type="entry name" value="Glutaredoxin"/>
    <property type="match status" value="1"/>
</dbReference>
<evidence type="ECO:0000313" key="4">
    <source>
        <dbReference type="Proteomes" id="UP000249610"/>
    </source>
</evidence>